<comment type="caution">
    <text evidence="3">The sequence shown here is derived from an EMBL/GenBank/DDBJ whole genome shotgun (WGS) entry which is preliminary data.</text>
</comment>
<proteinExistence type="predicted"/>
<gene>
    <name evidence="3" type="ORF">QE152_g32478</name>
</gene>
<feature type="chain" id="PRO_5043968309" description="Secreted protein" evidence="2">
    <location>
        <begin position="27"/>
        <end position="115"/>
    </location>
</feature>
<accession>A0AAW1IZ75</accession>
<organism evidence="3 4">
    <name type="scientific">Popillia japonica</name>
    <name type="common">Japanese beetle</name>
    <dbReference type="NCBI Taxonomy" id="7064"/>
    <lineage>
        <taxon>Eukaryota</taxon>
        <taxon>Metazoa</taxon>
        <taxon>Ecdysozoa</taxon>
        <taxon>Arthropoda</taxon>
        <taxon>Hexapoda</taxon>
        <taxon>Insecta</taxon>
        <taxon>Pterygota</taxon>
        <taxon>Neoptera</taxon>
        <taxon>Endopterygota</taxon>
        <taxon>Coleoptera</taxon>
        <taxon>Polyphaga</taxon>
        <taxon>Scarabaeiformia</taxon>
        <taxon>Scarabaeidae</taxon>
        <taxon>Rutelinae</taxon>
        <taxon>Popillia</taxon>
    </lineage>
</organism>
<feature type="compositionally biased region" description="Basic and acidic residues" evidence="1">
    <location>
        <begin position="79"/>
        <end position="88"/>
    </location>
</feature>
<evidence type="ECO:0000256" key="1">
    <source>
        <dbReference type="SAM" id="MobiDB-lite"/>
    </source>
</evidence>
<evidence type="ECO:0008006" key="5">
    <source>
        <dbReference type="Google" id="ProtNLM"/>
    </source>
</evidence>
<feature type="signal peptide" evidence="2">
    <location>
        <begin position="1"/>
        <end position="26"/>
    </location>
</feature>
<dbReference type="AlphaFoldDB" id="A0AAW1IZ75"/>
<sequence>MLLILENISLLIILILIQEFSYTIEAKYYISRIQPATPTPPRIRYYQNFGAPNSMVLRPLVVYKNQQAIYGGIHQDRNVPIRRQDRPNPSRLNRRRPTRTTKKPLRIEDEFPVLY</sequence>
<protein>
    <recommendedName>
        <fullName evidence="5">Secreted protein</fullName>
    </recommendedName>
</protein>
<keyword evidence="4" id="KW-1185">Reference proteome</keyword>
<feature type="compositionally biased region" description="Basic residues" evidence="1">
    <location>
        <begin position="92"/>
        <end position="104"/>
    </location>
</feature>
<dbReference type="EMBL" id="JASPKY010000476">
    <property type="protein sequence ID" value="KAK9695614.1"/>
    <property type="molecule type" value="Genomic_DNA"/>
</dbReference>
<evidence type="ECO:0000313" key="3">
    <source>
        <dbReference type="EMBL" id="KAK9695614.1"/>
    </source>
</evidence>
<keyword evidence="2" id="KW-0732">Signal</keyword>
<dbReference type="Proteomes" id="UP001458880">
    <property type="component" value="Unassembled WGS sequence"/>
</dbReference>
<feature type="region of interest" description="Disordered" evidence="1">
    <location>
        <begin position="79"/>
        <end position="104"/>
    </location>
</feature>
<reference evidence="3 4" key="1">
    <citation type="journal article" date="2024" name="BMC Genomics">
        <title>De novo assembly and annotation of Popillia japonica's genome with initial clues to its potential as an invasive pest.</title>
        <authorList>
            <person name="Cucini C."/>
            <person name="Boschi S."/>
            <person name="Funari R."/>
            <person name="Cardaioli E."/>
            <person name="Iannotti N."/>
            <person name="Marturano G."/>
            <person name="Paoli F."/>
            <person name="Bruttini M."/>
            <person name="Carapelli A."/>
            <person name="Frati F."/>
            <person name="Nardi F."/>
        </authorList>
    </citation>
    <scope>NUCLEOTIDE SEQUENCE [LARGE SCALE GENOMIC DNA]</scope>
    <source>
        <strain evidence="3">DMR45628</strain>
    </source>
</reference>
<evidence type="ECO:0000313" key="4">
    <source>
        <dbReference type="Proteomes" id="UP001458880"/>
    </source>
</evidence>
<evidence type="ECO:0000256" key="2">
    <source>
        <dbReference type="SAM" id="SignalP"/>
    </source>
</evidence>
<name>A0AAW1IZ75_POPJA</name>